<dbReference type="EMBL" id="JBDPZD010000001">
    <property type="protein sequence ID" value="MEO3690049.1"/>
    <property type="molecule type" value="Genomic_DNA"/>
</dbReference>
<accession>A0ABV0FVW0</accession>
<keyword evidence="2" id="KW-1185">Reference proteome</keyword>
<organism evidence="1 2">
    <name type="scientific">Roseateles paludis</name>
    <dbReference type="NCBI Taxonomy" id="3145238"/>
    <lineage>
        <taxon>Bacteria</taxon>
        <taxon>Pseudomonadati</taxon>
        <taxon>Pseudomonadota</taxon>
        <taxon>Betaproteobacteria</taxon>
        <taxon>Burkholderiales</taxon>
        <taxon>Sphaerotilaceae</taxon>
        <taxon>Roseateles</taxon>
    </lineage>
</organism>
<gene>
    <name evidence="1" type="ORF">ABDJ85_01120</name>
</gene>
<name>A0ABV0FVW0_9BURK</name>
<evidence type="ECO:0000313" key="2">
    <source>
        <dbReference type="Proteomes" id="UP001495147"/>
    </source>
</evidence>
<dbReference type="RefSeq" id="WP_347702884.1">
    <property type="nucleotide sequence ID" value="NZ_JBDPZD010000001.1"/>
</dbReference>
<protein>
    <submittedName>
        <fullName evidence="1">Uncharacterized protein</fullName>
    </submittedName>
</protein>
<evidence type="ECO:0000313" key="1">
    <source>
        <dbReference type="EMBL" id="MEO3690049.1"/>
    </source>
</evidence>
<comment type="caution">
    <text evidence="1">The sequence shown here is derived from an EMBL/GenBank/DDBJ whole genome shotgun (WGS) entry which is preliminary data.</text>
</comment>
<proteinExistence type="predicted"/>
<dbReference type="Proteomes" id="UP001495147">
    <property type="component" value="Unassembled WGS sequence"/>
</dbReference>
<sequence length="552" mass="60184">MAFIISSLPLSAQAGQLQQYLTGLGHELSATATENVCSVLGLHKASESKLFGRKLVAALAAHGVVIKYSNALEALSRMCGQANWMRMLQASLPFDDEQPPAPVLYALQAARYGDVYVQFEGHRTLSDVADRLLMLVAAEWPTNVVASRSILGIGPEMMVLELEHPTAPWLRFHICRMEGSPEGGVLTDLPMPDTVAFCERMTRALEYTYPGNLMFNSLRSTTLPADHFFSPEIHRLATGDKVICASDLDFLPRLDGLRPTSTVTLSNGLLSFDSEHGPIEITPAWTTADDPRRLPGEVSPAAFNSLLTRIDRLRRITGGNLSEHFARVVTGAVGPLAVDDHTIIDSSTLEASMDEAKLTPKDLALLTGLHQNVIQRVLKYGYAHETVIPKLSEAVGLVHPNAMLPSVKSDAIGMRIEDGASFLKALRKTHMWRRIVGESLAGDEAQEVGRICEALQEYVELADFRIDPANISPPEYAEMAAKPIDEGRLAGYIQELLDELKEMDVAVVVTTGIRYARMSGDLAAMDGMPLHEATLFFERVSSLRSPGSTAAA</sequence>
<reference evidence="1 2" key="1">
    <citation type="submission" date="2024-05" db="EMBL/GenBank/DDBJ databases">
        <title>Roseateles sp. DJS-2-20 16S ribosomal RNA gene Genome sequencing and assembly.</title>
        <authorList>
            <person name="Woo H."/>
        </authorList>
    </citation>
    <scope>NUCLEOTIDE SEQUENCE [LARGE SCALE GENOMIC DNA]</scope>
    <source>
        <strain evidence="1 2">DJS-2-20</strain>
    </source>
</reference>